<feature type="region of interest" description="Disordered" evidence="7">
    <location>
        <begin position="415"/>
        <end position="443"/>
    </location>
</feature>
<dbReference type="Pfam" id="PF00296">
    <property type="entry name" value="Bac_luciferase"/>
    <property type="match status" value="1"/>
</dbReference>
<dbReference type="InterPro" id="IPR016215">
    <property type="entry name" value="NTA_MOA"/>
</dbReference>
<dbReference type="EMBL" id="FNTX01000001">
    <property type="protein sequence ID" value="SED86158.1"/>
    <property type="molecule type" value="Genomic_DNA"/>
</dbReference>
<protein>
    <submittedName>
        <fullName evidence="9">FMN-dependent oxidoreductase, nitrilotriacetate monooxygenase family</fullName>
    </submittedName>
</protein>
<feature type="binding site" evidence="6">
    <location>
        <position position="221"/>
    </location>
    <ligand>
        <name>FMN</name>
        <dbReference type="ChEBI" id="CHEBI:58210"/>
    </ligand>
</feature>
<dbReference type="AlphaFoldDB" id="A0A1H5E4V3"/>
<feature type="binding site" evidence="6">
    <location>
        <position position="52"/>
    </location>
    <ligand>
        <name>FMN</name>
        <dbReference type="ChEBI" id="CHEBI:58210"/>
    </ligand>
</feature>
<comment type="similarity">
    <text evidence="5">Belongs to the NtaA/SnaA/DszA monooxygenase family.</text>
</comment>
<dbReference type="PANTHER" id="PTHR30011">
    <property type="entry name" value="ALKANESULFONATE MONOOXYGENASE-RELATED"/>
    <property type="match status" value="1"/>
</dbReference>
<keyword evidence="2 6" id="KW-0288">FMN</keyword>
<evidence type="ECO:0000259" key="8">
    <source>
        <dbReference type="Pfam" id="PF00296"/>
    </source>
</evidence>
<dbReference type="NCBIfam" id="TIGR03860">
    <property type="entry name" value="FMN_nitrolo"/>
    <property type="match status" value="1"/>
</dbReference>
<dbReference type="Proteomes" id="UP000199220">
    <property type="component" value="Unassembled WGS sequence"/>
</dbReference>
<organism evidence="9 10">
    <name type="scientific">Ruania alba</name>
    <dbReference type="NCBI Taxonomy" id="648782"/>
    <lineage>
        <taxon>Bacteria</taxon>
        <taxon>Bacillati</taxon>
        <taxon>Actinomycetota</taxon>
        <taxon>Actinomycetes</taxon>
        <taxon>Micrococcales</taxon>
        <taxon>Ruaniaceae</taxon>
        <taxon>Ruania</taxon>
    </lineage>
</organism>
<evidence type="ECO:0000256" key="1">
    <source>
        <dbReference type="ARBA" id="ARBA00022630"/>
    </source>
</evidence>
<dbReference type="GO" id="GO:0004497">
    <property type="term" value="F:monooxygenase activity"/>
    <property type="evidence" value="ECO:0007669"/>
    <property type="project" value="UniProtKB-KW"/>
</dbReference>
<name>A0A1H5E4V3_9MICO</name>
<dbReference type="RefSeq" id="WP_089771870.1">
    <property type="nucleotide sequence ID" value="NZ_FNTX01000001.1"/>
</dbReference>
<dbReference type="InterPro" id="IPR036661">
    <property type="entry name" value="Luciferase-like_sf"/>
</dbReference>
<accession>A0A1H5E4V3</accession>
<dbReference type="STRING" id="648782.SAMN04488554_0894"/>
<keyword evidence="4 9" id="KW-0503">Monooxygenase</keyword>
<dbReference type="SUPFAM" id="SSF51679">
    <property type="entry name" value="Bacterial luciferase-like"/>
    <property type="match status" value="1"/>
</dbReference>
<dbReference type="OrthoDB" id="3265338at2"/>
<proteinExistence type="inferred from homology"/>
<dbReference type="InterPro" id="IPR051260">
    <property type="entry name" value="Diverse_substr_monoxygenases"/>
</dbReference>
<evidence type="ECO:0000313" key="10">
    <source>
        <dbReference type="Proteomes" id="UP000199220"/>
    </source>
</evidence>
<dbReference type="Gene3D" id="3.20.20.30">
    <property type="entry name" value="Luciferase-like domain"/>
    <property type="match status" value="1"/>
</dbReference>
<gene>
    <name evidence="9" type="ORF">SAMN04488554_0894</name>
</gene>
<evidence type="ECO:0000256" key="2">
    <source>
        <dbReference type="ARBA" id="ARBA00022643"/>
    </source>
</evidence>
<evidence type="ECO:0000256" key="3">
    <source>
        <dbReference type="ARBA" id="ARBA00023002"/>
    </source>
</evidence>
<dbReference type="PANTHER" id="PTHR30011:SF16">
    <property type="entry name" value="C2H2 FINGER DOMAIN TRANSCRIPTION FACTOR (EUROFUNG)-RELATED"/>
    <property type="match status" value="1"/>
</dbReference>
<dbReference type="GO" id="GO:0016705">
    <property type="term" value="F:oxidoreductase activity, acting on paired donors, with incorporation or reduction of molecular oxygen"/>
    <property type="evidence" value="ECO:0007669"/>
    <property type="project" value="InterPro"/>
</dbReference>
<keyword evidence="1 6" id="KW-0285">Flavoprotein</keyword>
<dbReference type="InterPro" id="IPR011251">
    <property type="entry name" value="Luciferase-like_dom"/>
</dbReference>
<sequence>MHLVAMVNPPTSQYAENWRHPLSRTDWLQARFYADLARTLERGCFDMMFMPDILAIPEDHHGAYDTTVRTGGKGTIALDPTTIAAVAATATTRLGLGATISTTFVPPYLLARTLLSLDHLSGGRMAWNIVTSTTDAEARNLGRESIPGKEDRYNHADLVVRTALQLWEGWDADALVLDPSTRTFADPTRIHRIADDLPSRGPLTLPRSPQGRPVLMQAGASPRGREFAATWAELVFVVADTAEAMRATRLELRERAAHLGRDPDGIRILPAVQPILGASDASAAGRLVELESLLDGDEILTMLARLMHADPSALDPDADAAQFLTAHRGATGSTGFEDMMLRACRAEGLSVRGLAARQAMSQLKPQPTGSPATVADYLCELVETGAADGFVISSALFPTSLEEFVSGVVPELQRRGALDTGDGPDTLRGRLGLPEPARLTGGR</sequence>
<evidence type="ECO:0000256" key="5">
    <source>
        <dbReference type="ARBA" id="ARBA00033748"/>
    </source>
</evidence>
<feature type="domain" description="Luciferase-like" evidence="8">
    <location>
        <begin position="30"/>
        <end position="386"/>
    </location>
</feature>
<keyword evidence="10" id="KW-1185">Reference proteome</keyword>
<feature type="binding site" evidence="6">
    <location>
        <position position="99"/>
    </location>
    <ligand>
        <name>FMN</name>
        <dbReference type="ChEBI" id="CHEBI:58210"/>
    </ligand>
</feature>
<feature type="binding site" evidence="6">
    <location>
        <position position="153"/>
    </location>
    <ligand>
        <name>FMN</name>
        <dbReference type="ChEBI" id="CHEBI:58210"/>
    </ligand>
</feature>
<evidence type="ECO:0000256" key="7">
    <source>
        <dbReference type="SAM" id="MobiDB-lite"/>
    </source>
</evidence>
<keyword evidence="3" id="KW-0560">Oxidoreductase</keyword>
<dbReference type="PIRSF" id="PIRSF000337">
    <property type="entry name" value="NTA_MOA"/>
    <property type="match status" value="1"/>
</dbReference>
<evidence type="ECO:0000256" key="4">
    <source>
        <dbReference type="ARBA" id="ARBA00023033"/>
    </source>
</evidence>
<reference evidence="10" key="1">
    <citation type="submission" date="2016-10" db="EMBL/GenBank/DDBJ databases">
        <authorList>
            <person name="Varghese N."/>
            <person name="Submissions S."/>
        </authorList>
    </citation>
    <scope>NUCLEOTIDE SEQUENCE [LARGE SCALE GENOMIC DNA]</scope>
    <source>
        <strain evidence="10">DSM 21368</strain>
    </source>
</reference>
<evidence type="ECO:0000256" key="6">
    <source>
        <dbReference type="PIRSR" id="PIRSR000337-1"/>
    </source>
</evidence>
<evidence type="ECO:0000313" key="9">
    <source>
        <dbReference type="EMBL" id="SED86158.1"/>
    </source>
</evidence>